<evidence type="ECO:0000313" key="3">
    <source>
        <dbReference type="Proteomes" id="UP000010796"/>
    </source>
</evidence>
<gene>
    <name evidence="2" type="ordered locus">Echvi_1317</name>
</gene>
<evidence type="ECO:0000313" key="2">
    <source>
        <dbReference type="EMBL" id="AGA77588.1"/>
    </source>
</evidence>
<dbReference type="AlphaFoldDB" id="L0FX39"/>
<dbReference type="KEGG" id="evi:Echvi_1317"/>
<keyword evidence="1" id="KW-0472">Membrane</keyword>
<keyword evidence="1" id="KW-1133">Transmembrane helix</keyword>
<sequence length="319" mass="37582">MKKFILHITCFILPLAVVFIPMELYLRDNSYQAKSDYLTAHKEEIETLVLGPSYAWRAINPLAMDMPTASLAHEASAINTNMMLFRKFSSQLPRLKYVLFDLSLGYMENDNDQRWESNHLFNIYYDIQNYRADVKNSFLLTANFKFYFKLFCGTMKDDKNVALFNESGFVYDVADYNNLFGTYEYDTARLRASGELFKRLTYQNSIHDESYVKNEKLLKEMVNECKRRDIKVIFIAPPKFCLNNKAATAEIIERRDRFLRNFEGDEEVEFWNYEHLLEDNAQFFLDNTHLNPKGAEIFTEVLNKRLSGLPLERRQAQIP</sequence>
<name>L0FX39_ECHVK</name>
<dbReference type="SUPFAM" id="SSF52266">
    <property type="entry name" value="SGNH hydrolase"/>
    <property type="match status" value="1"/>
</dbReference>
<evidence type="ECO:0000256" key="1">
    <source>
        <dbReference type="SAM" id="Phobius"/>
    </source>
</evidence>
<dbReference type="OrthoDB" id="9761723at2"/>
<keyword evidence="1" id="KW-0812">Transmembrane</keyword>
<dbReference type="eggNOG" id="COG2755">
    <property type="taxonomic scope" value="Bacteria"/>
</dbReference>
<dbReference type="Gene3D" id="3.40.50.1110">
    <property type="entry name" value="SGNH hydrolase"/>
    <property type="match status" value="1"/>
</dbReference>
<reference evidence="3" key="1">
    <citation type="submission" date="2012-02" db="EMBL/GenBank/DDBJ databases">
        <title>The complete genome of Echinicola vietnamensis DSM 17526.</title>
        <authorList>
            <person name="Lucas S."/>
            <person name="Copeland A."/>
            <person name="Lapidus A."/>
            <person name="Glavina del Rio T."/>
            <person name="Dalin E."/>
            <person name="Tice H."/>
            <person name="Bruce D."/>
            <person name="Goodwin L."/>
            <person name="Pitluck S."/>
            <person name="Peters L."/>
            <person name="Ovchinnikova G."/>
            <person name="Teshima H."/>
            <person name="Kyrpides N."/>
            <person name="Mavromatis K."/>
            <person name="Ivanova N."/>
            <person name="Brettin T."/>
            <person name="Detter J.C."/>
            <person name="Han C."/>
            <person name="Larimer F."/>
            <person name="Land M."/>
            <person name="Hauser L."/>
            <person name="Markowitz V."/>
            <person name="Cheng J.-F."/>
            <person name="Hugenholtz P."/>
            <person name="Woyke T."/>
            <person name="Wu D."/>
            <person name="Brambilla E."/>
            <person name="Klenk H.-P."/>
            <person name="Eisen J.A."/>
        </authorList>
    </citation>
    <scope>NUCLEOTIDE SEQUENCE [LARGE SCALE GENOMIC DNA]</scope>
    <source>
        <strain evidence="3">DSM 17526 / LMG 23754 / KMM 6221</strain>
    </source>
</reference>
<keyword evidence="3" id="KW-1185">Reference proteome</keyword>
<organism evidence="2 3">
    <name type="scientific">Echinicola vietnamensis (strain DSM 17526 / LMG 23754 / KMM 6221)</name>
    <dbReference type="NCBI Taxonomy" id="926556"/>
    <lineage>
        <taxon>Bacteria</taxon>
        <taxon>Pseudomonadati</taxon>
        <taxon>Bacteroidota</taxon>
        <taxon>Cytophagia</taxon>
        <taxon>Cytophagales</taxon>
        <taxon>Cyclobacteriaceae</taxon>
        <taxon>Echinicola</taxon>
    </lineage>
</organism>
<dbReference type="RefSeq" id="WP_015265152.1">
    <property type="nucleotide sequence ID" value="NC_019904.1"/>
</dbReference>
<dbReference type="InterPro" id="IPR036514">
    <property type="entry name" value="SGNH_hydro_sf"/>
</dbReference>
<dbReference type="HOGENOM" id="CLU_870775_0_0_10"/>
<proteinExistence type="predicted"/>
<dbReference type="PATRIC" id="fig|926556.3.peg.1399"/>
<dbReference type="Proteomes" id="UP000010796">
    <property type="component" value="Chromosome"/>
</dbReference>
<feature type="transmembrane region" description="Helical" evidence="1">
    <location>
        <begin position="6"/>
        <end position="26"/>
    </location>
</feature>
<dbReference type="EMBL" id="CP003346">
    <property type="protein sequence ID" value="AGA77588.1"/>
    <property type="molecule type" value="Genomic_DNA"/>
</dbReference>
<protein>
    <submittedName>
        <fullName evidence="2">Uncharacterized protein</fullName>
    </submittedName>
</protein>
<accession>L0FX39</accession>
<dbReference type="GO" id="GO:0016788">
    <property type="term" value="F:hydrolase activity, acting on ester bonds"/>
    <property type="evidence" value="ECO:0007669"/>
    <property type="project" value="UniProtKB-ARBA"/>
</dbReference>